<reference evidence="2" key="1">
    <citation type="submission" date="2018-06" db="EMBL/GenBank/DDBJ databases">
        <authorList>
            <person name="Zhirakovskaya E."/>
        </authorList>
    </citation>
    <scope>NUCLEOTIDE SEQUENCE</scope>
</reference>
<dbReference type="AlphaFoldDB" id="A0A3B0W8E9"/>
<dbReference type="SMART" id="SM00960">
    <property type="entry name" value="Robl_LC7"/>
    <property type="match status" value="1"/>
</dbReference>
<dbReference type="SUPFAM" id="SSF103196">
    <property type="entry name" value="Roadblock/LC7 domain"/>
    <property type="match status" value="1"/>
</dbReference>
<gene>
    <name evidence="2" type="ORF">MNBD_GAMMA06-230</name>
</gene>
<dbReference type="Pfam" id="PF03259">
    <property type="entry name" value="Robl_LC7"/>
    <property type="match status" value="1"/>
</dbReference>
<sequence>MQNEISEDDENTRQLKSILSKLNMATGDIEASAVTTSDGLIKAAMLGDEIDPDRFGAMCATLLALSKRAADETGRGELKLLLIEGTKGTVLIVQIGVKGVLALAAKPKSNLGMIFLEARRTAEKISEFL</sequence>
<evidence type="ECO:0000259" key="1">
    <source>
        <dbReference type="SMART" id="SM00960"/>
    </source>
</evidence>
<dbReference type="GO" id="GO:0060090">
    <property type="term" value="F:molecular adaptor activity"/>
    <property type="evidence" value="ECO:0007669"/>
    <property type="project" value="InterPro"/>
</dbReference>
<evidence type="ECO:0000313" key="2">
    <source>
        <dbReference type="EMBL" id="VAW52205.1"/>
    </source>
</evidence>
<feature type="domain" description="Roadblock/LAMTOR2" evidence="1">
    <location>
        <begin position="15"/>
        <end position="105"/>
    </location>
</feature>
<organism evidence="2">
    <name type="scientific">hydrothermal vent metagenome</name>
    <dbReference type="NCBI Taxonomy" id="652676"/>
    <lineage>
        <taxon>unclassified sequences</taxon>
        <taxon>metagenomes</taxon>
        <taxon>ecological metagenomes</taxon>
    </lineage>
</organism>
<dbReference type="PANTHER" id="PTHR13323">
    <property type="entry name" value="LATE ENDOSOMAL/LYSOSOMAL MP1 INTERACTING PROTEIN"/>
    <property type="match status" value="1"/>
</dbReference>
<dbReference type="GO" id="GO:0005085">
    <property type="term" value="F:guanyl-nucleotide exchange factor activity"/>
    <property type="evidence" value="ECO:0007669"/>
    <property type="project" value="InterPro"/>
</dbReference>
<dbReference type="Gene3D" id="3.30.450.30">
    <property type="entry name" value="Dynein light chain 2a, cytoplasmic"/>
    <property type="match status" value="1"/>
</dbReference>
<proteinExistence type="predicted"/>
<name>A0A3B0W8E9_9ZZZZ</name>
<dbReference type="InterPro" id="IPR037587">
    <property type="entry name" value="LAMTOR2-like"/>
</dbReference>
<protein>
    <recommendedName>
        <fullName evidence="1">Roadblock/LAMTOR2 domain-containing protein</fullName>
    </recommendedName>
</protein>
<dbReference type="EMBL" id="UOFD01000042">
    <property type="protein sequence ID" value="VAW52205.1"/>
    <property type="molecule type" value="Genomic_DNA"/>
</dbReference>
<dbReference type="InterPro" id="IPR004942">
    <property type="entry name" value="Roadblock/LAMTOR2_dom"/>
</dbReference>
<dbReference type="GO" id="GO:0032008">
    <property type="term" value="P:positive regulation of TOR signaling"/>
    <property type="evidence" value="ECO:0007669"/>
    <property type="project" value="InterPro"/>
</dbReference>
<accession>A0A3B0W8E9</accession>